<reference evidence="1" key="1">
    <citation type="submission" date="2014-09" db="EMBL/GenBank/DDBJ databases">
        <authorList>
            <person name="Magalhaes I.L.F."/>
            <person name="Oliveira U."/>
            <person name="Santos F.R."/>
            <person name="Vidigal T.H.D.A."/>
            <person name="Brescovit A.D."/>
            <person name="Santos A.J."/>
        </authorList>
    </citation>
    <scope>NUCLEOTIDE SEQUENCE</scope>
    <source>
        <tissue evidence="1">Shoot tissue taken approximately 20 cm above the soil surface</tissue>
    </source>
</reference>
<dbReference type="AlphaFoldDB" id="A0A0A9B8J5"/>
<evidence type="ECO:0000313" key="1">
    <source>
        <dbReference type="EMBL" id="JAD60314.1"/>
    </source>
</evidence>
<dbReference type="EMBL" id="GBRH01237581">
    <property type="protein sequence ID" value="JAD60314.1"/>
    <property type="molecule type" value="Transcribed_RNA"/>
</dbReference>
<proteinExistence type="predicted"/>
<organism evidence="1">
    <name type="scientific">Arundo donax</name>
    <name type="common">Giant reed</name>
    <name type="synonym">Donax arundinaceus</name>
    <dbReference type="NCBI Taxonomy" id="35708"/>
    <lineage>
        <taxon>Eukaryota</taxon>
        <taxon>Viridiplantae</taxon>
        <taxon>Streptophyta</taxon>
        <taxon>Embryophyta</taxon>
        <taxon>Tracheophyta</taxon>
        <taxon>Spermatophyta</taxon>
        <taxon>Magnoliopsida</taxon>
        <taxon>Liliopsida</taxon>
        <taxon>Poales</taxon>
        <taxon>Poaceae</taxon>
        <taxon>PACMAD clade</taxon>
        <taxon>Arundinoideae</taxon>
        <taxon>Arundineae</taxon>
        <taxon>Arundo</taxon>
    </lineage>
</organism>
<protein>
    <submittedName>
        <fullName evidence="1">Uncharacterized protein</fullName>
    </submittedName>
</protein>
<accession>A0A0A9B8J5</accession>
<sequence>MPAAHKVQCPSPRPLPPTQAVIQQLLLRPLLLPHPLLHMARRRREAAAAMAVRAPNSHIPEAPSQELVIAALAVGTTLLVHSNGGVSGAGAVCESDSSAGGGGADSWGAIATASVV</sequence>
<reference evidence="1" key="2">
    <citation type="journal article" date="2015" name="Data Brief">
        <title>Shoot transcriptome of the giant reed, Arundo donax.</title>
        <authorList>
            <person name="Barrero R.A."/>
            <person name="Guerrero F.D."/>
            <person name="Moolhuijzen P."/>
            <person name="Goolsby J.A."/>
            <person name="Tidwell J."/>
            <person name="Bellgard S.E."/>
            <person name="Bellgard M.I."/>
        </authorList>
    </citation>
    <scope>NUCLEOTIDE SEQUENCE</scope>
    <source>
        <tissue evidence="1">Shoot tissue taken approximately 20 cm above the soil surface</tissue>
    </source>
</reference>
<name>A0A0A9B8J5_ARUDO</name>